<keyword evidence="3" id="KW-1185">Reference proteome</keyword>
<organism evidence="2 3">
    <name type="scientific">Immersiella caudata</name>
    <dbReference type="NCBI Taxonomy" id="314043"/>
    <lineage>
        <taxon>Eukaryota</taxon>
        <taxon>Fungi</taxon>
        <taxon>Dikarya</taxon>
        <taxon>Ascomycota</taxon>
        <taxon>Pezizomycotina</taxon>
        <taxon>Sordariomycetes</taxon>
        <taxon>Sordariomycetidae</taxon>
        <taxon>Sordariales</taxon>
        <taxon>Lasiosphaeriaceae</taxon>
        <taxon>Immersiella</taxon>
    </lineage>
</organism>
<evidence type="ECO:0000313" key="2">
    <source>
        <dbReference type="EMBL" id="KAK0623583.1"/>
    </source>
</evidence>
<dbReference type="AlphaFoldDB" id="A0AA39WXS3"/>
<sequence length="80" mass="8890">MPGMVYGLRRSLGVLVILGNIARCHLFYATRSVVPPQIMALKGSPVHKSAIRRGSVQHPQRAVTMARRSHICPPEPEMPY</sequence>
<name>A0AA39WXS3_9PEZI</name>
<comment type="caution">
    <text evidence="2">The sequence shown here is derived from an EMBL/GenBank/DDBJ whole genome shotgun (WGS) entry which is preliminary data.</text>
</comment>
<dbReference type="Proteomes" id="UP001175000">
    <property type="component" value="Unassembled WGS sequence"/>
</dbReference>
<protein>
    <submittedName>
        <fullName evidence="2">Uncharacterized protein</fullName>
    </submittedName>
</protein>
<feature type="region of interest" description="Disordered" evidence="1">
    <location>
        <begin position="51"/>
        <end position="80"/>
    </location>
</feature>
<evidence type="ECO:0000313" key="3">
    <source>
        <dbReference type="Proteomes" id="UP001175000"/>
    </source>
</evidence>
<accession>A0AA39WXS3</accession>
<evidence type="ECO:0000256" key="1">
    <source>
        <dbReference type="SAM" id="MobiDB-lite"/>
    </source>
</evidence>
<proteinExistence type="predicted"/>
<reference evidence="2" key="1">
    <citation type="submission" date="2023-06" db="EMBL/GenBank/DDBJ databases">
        <title>Genome-scale phylogeny and comparative genomics of the fungal order Sordariales.</title>
        <authorList>
            <consortium name="Lawrence Berkeley National Laboratory"/>
            <person name="Hensen N."/>
            <person name="Bonometti L."/>
            <person name="Westerberg I."/>
            <person name="Brannstrom I.O."/>
            <person name="Guillou S."/>
            <person name="Cros-Aarteil S."/>
            <person name="Calhoun S."/>
            <person name="Haridas S."/>
            <person name="Kuo A."/>
            <person name="Mondo S."/>
            <person name="Pangilinan J."/>
            <person name="Riley R."/>
            <person name="Labutti K."/>
            <person name="Andreopoulos B."/>
            <person name="Lipzen A."/>
            <person name="Chen C."/>
            <person name="Yanf M."/>
            <person name="Daum C."/>
            <person name="Ng V."/>
            <person name="Clum A."/>
            <person name="Steindorff A."/>
            <person name="Ohm R."/>
            <person name="Martin F."/>
            <person name="Silar P."/>
            <person name="Natvig D."/>
            <person name="Lalanne C."/>
            <person name="Gautier V."/>
            <person name="Ament-Velasquez S.L."/>
            <person name="Kruys A."/>
            <person name="Hutchinson M.I."/>
            <person name="Powell A.J."/>
            <person name="Barry K."/>
            <person name="Miller A.N."/>
            <person name="Grigoriev I.V."/>
            <person name="Debuchy R."/>
            <person name="Gladieux P."/>
            <person name="Thoren M.H."/>
            <person name="Johannesson H."/>
        </authorList>
    </citation>
    <scope>NUCLEOTIDE SEQUENCE</scope>
    <source>
        <strain evidence="2">CBS 606.72</strain>
    </source>
</reference>
<dbReference type="EMBL" id="JAULSU010000003">
    <property type="protein sequence ID" value="KAK0623583.1"/>
    <property type="molecule type" value="Genomic_DNA"/>
</dbReference>
<gene>
    <name evidence="2" type="ORF">B0T14DRAFT_516597</name>
</gene>